<dbReference type="HOGENOM" id="CLU_3042522_0_0_10"/>
<protein>
    <submittedName>
        <fullName evidence="1">Uncharacterized protein</fullName>
    </submittedName>
</protein>
<evidence type="ECO:0000313" key="1">
    <source>
        <dbReference type="EMBL" id="EAP88194.1"/>
    </source>
</evidence>
<organism evidence="1 2">
    <name type="scientific">Croceibacter atlanticus (strain ATCC BAA-628 / JCM 21780 / CIP 108009 / IAM 15332 / KCTC 12090 / HTCC2559)</name>
    <dbReference type="NCBI Taxonomy" id="216432"/>
    <lineage>
        <taxon>Bacteria</taxon>
        <taxon>Pseudomonadati</taxon>
        <taxon>Bacteroidota</taxon>
        <taxon>Flavobacteriia</taxon>
        <taxon>Flavobacteriales</taxon>
        <taxon>Flavobacteriaceae</taxon>
        <taxon>Croceibacter</taxon>
    </lineage>
</organism>
<evidence type="ECO:0000313" key="2">
    <source>
        <dbReference type="Proteomes" id="UP000002297"/>
    </source>
</evidence>
<dbReference type="AlphaFoldDB" id="A3U7H7"/>
<proteinExistence type="predicted"/>
<gene>
    <name evidence="1" type="ordered locus">CA2559_05525</name>
</gene>
<dbReference type="STRING" id="216432.CA2559_05525"/>
<accession>A3U7H7</accession>
<dbReference type="KEGG" id="cat:CA2559_05525"/>
<dbReference type="Proteomes" id="UP000002297">
    <property type="component" value="Chromosome"/>
</dbReference>
<sequence>MIIKDNSLKTVNILTKCKIKALFVAMNSIRCSVVSTKDLKKVLLINFHEICRDE</sequence>
<keyword evidence="2" id="KW-1185">Reference proteome</keyword>
<reference evidence="1 2" key="1">
    <citation type="journal article" date="2010" name="J. Bacteriol.">
        <title>The complete genome sequence of Croceibacter atlanticus HTCC2559T.</title>
        <authorList>
            <person name="Oh H.M."/>
            <person name="Kang I."/>
            <person name="Ferriera S."/>
            <person name="Giovannoni S.J."/>
            <person name="Cho J.C."/>
        </authorList>
    </citation>
    <scope>NUCLEOTIDE SEQUENCE [LARGE SCALE GENOMIC DNA]</scope>
    <source>
        <strain evidence="2">ATCC BAA-628 / HTCC2559 / KCTC 12090</strain>
    </source>
</reference>
<name>A3U7H7_CROAH</name>
<dbReference type="EMBL" id="CP002046">
    <property type="protein sequence ID" value="EAP88194.1"/>
    <property type="molecule type" value="Genomic_DNA"/>
</dbReference>